<reference evidence="2 3" key="1">
    <citation type="submission" date="2017-07" db="EMBL/GenBank/DDBJ databases">
        <title>A comparative genomics approach to explaining the enigmatic role of Gardnerella vaginalis in the vaginal microbiome.</title>
        <authorList>
            <person name="Vancuren S.J."/>
            <person name="Hill J.E."/>
        </authorList>
    </citation>
    <scope>NUCLEOTIDE SEQUENCE [LARGE SCALE GENOMIC DNA]</scope>
    <source>
        <strain evidence="2 3">WP023</strain>
    </source>
</reference>
<organism evidence="2 3">
    <name type="scientific">Gardnerella vaginalis</name>
    <dbReference type="NCBI Taxonomy" id="2702"/>
    <lineage>
        <taxon>Bacteria</taxon>
        <taxon>Bacillati</taxon>
        <taxon>Actinomycetota</taxon>
        <taxon>Actinomycetes</taxon>
        <taxon>Bifidobacteriales</taxon>
        <taxon>Bifidobacteriaceae</taxon>
        <taxon>Gardnerella</taxon>
    </lineage>
</organism>
<dbReference type="Pfam" id="PF18395">
    <property type="entry name" value="Cas3_C"/>
    <property type="match status" value="1"/>
</dbReference>
<dbReference type="Proteomes" id="UP000258379">
    <property type="component" value="Unassembled WGS sequence"/>
</dbReference>
<dbReference type="EMBL" id="NNRU01000004">
    <property type="protein sequence ID" value="RFT28580.1"/>
    <property type="molecule type" value="Genomic_DNA"/>
</dbReference>
<dbReference type="AlphaFoldDB" id="A0A3E2C9U4"/>
<name>A0A3E2C9U4_GARVA</name>
<protein>
    <recommendedName>
        <fullName evidence="1">Cas3 C-terminal domain-containing protein</fullName>
    </recommendedName>
</protein>
<comment type="caution">
    <text evidence="2">The sequence shown here is derived from an EMBL/GenBank/DDBJ whole genome shotgun (WGS) entry which is preliminary data.</text>
</comment>
<sequence length="119" mass="13864">MAVKRVGSGYGTFHDCKDISQNIDDVEVAMKLAQETVGLPWMFTINSNRVEETIAELERMRKQKQFQNWDDQPWLRGSLVLLFDENNICELSKYRVAYSEKSGIVCIKSSEEDRKEIKR</sequence>
<feature type="domain" description="Cas3 C-terminal" evidence="1">
    <location>
        <begin position="2"/>
        <end position="104"/>
    </location>
</feature>
<evidence type="ECO:0000313" key="2">
    <source>
        <dbReference type="EMBL" id="RFT28580.1"/>
    </source>
</evidence>
<evidence type="ECO:0000313" key="3">
    <source>
        <dbReference type="Proteomes" id="UP000258379"/>
    </source>
</evidence>
<dbReference type="InterPro" id="IPR041372">
    <property type="entry name" value="Cas3_C"/>
</dbReference>
<proteinExistence type="predicted"/>
<gene>
    <name evidence="2" type="ORF">CG405_05705</name>
</gene>
<evidence type="ECO:0000259" key="1">
    <source>
        <dbReference type="Pfam" id="PF18395"/>
    </source>
</evidence>
<accession>A0A3E2C9U4</accession>